<protein>
    <recommendedName>
        <fullName evidence="2">DHHA2 domain-containing protein</fullName>
    </recommendedName>
</protein>
<dbReference type="InParanoid" id="A0A5J5EHG8"/>
<feature type="chain" id="PRO_5023827677" description="DHHA2 domain-containing protein" evidence="1">
    <location>
        <begin position="18"/>
        <end position="324"/>
    </location>
</feature>
<dbReference type="GO" id="GO:0004309">
    <property type="term" value="F:exopolyphosphatase activity"/>
    <property type="evidence" value="ECO:0007669"/>
    <property type="project" value="TreeGrafter"/>
</dbReference>
<dbReference type="SUPFAM" id="SSF64182">
    <property type="entry name" value="DHH phosphoesterases"/>
    <property type="match status" value="1"/>
</dbReference>
<dbReference type="InterPro" id="IPR038222">
    <property type="entry name" value="DHHA2_dom_sf"/>
</dbReference>
<dbReference type="AlphaFoldDB" id="A0A5J5EHG8"/>
<dbReference type="SMART" id="SM01131">
    <property type="entry name" value="DHHA2"/>
    <property type="match status" value="1"/>
</dbReference>
<feature type="domain" description="DHHA2" evidence="2">
    <location>
        <begin position="164"/>
        <end position="311"/>
    </location>
</feature>
<feature type="signal peptide" evidence="1">
    <location>
        <begin position="1"/>
        <end position="17"/>
    </location>
</feature>
<dbReference type="OrthoDB" id="374045at2759"/>
<sequence>MPPAKNFLQSFLHLSRASLFLYLLRELSLEPSDLLFADDSPSFLSLPPEALEIHLVDHNKLTVPLPSDRVRGIIDHHDDEGLYLSASPRVITKAGSCASLIIQEFFNSSRLGEEGKGQIARLALAAVLMDTANLTHKVTEHDVTAVELLRRECLSPSWDQNKFYAALFKAKTSVDDLSLRDLIRKDYKEWTEAGRKIGIACIVKGVEWLHSKGDFKEALESWGRERGLDIVGVMTTQGEGDAFRRELMLWVLNPEVKDVVKCFEDRAQEVGLGLEAWKGGALNVGEERKAWEQKNLAMSRKQVAPLLRECLRKGQYNRADESKV</sequence>
<dbReference type="FunCoup" id="A0A5J5EHG8">
    <property type="interactions" value="229"/>
</dbReference>
<dbReference type="PANTHER" id="PTHR12112:SF39">
    <property type="entry name" value="EG:152A3.5 PROTEIN (FBGN0003116_PN PROTEIN)"/>
    <property type="match status" value="1"/>
</dbReference>
<accession>A0A5J5EHG8</accession>
<evidence type="ECO:0000256" key="1">
    <source>
        <dbReference type="SAM" id="SignalP"/>
    </source>
</evidence>
<dbReference type="Pfam" id="PF02833">
    <property type="entry name" value="DHHA2"/>
    <property type="match status" value="1"/>
</dbReference>
<evidence type="ECO:0000313" key="4">
    <source>
        <dbReference type="Proteomes" id="UP000326924"/>
    </source>
</evidence>
<gene>
    <name evidence="3" type="ORF">FN846DRAFT_1029920</name>
</gene>
<name>A0A5J5EHG8_9PEZI</name>
<dbReference type="GO" id="GO:0005737">
    <property type="term" value="C:cytoplasm"/>
    <property type="evidence" value="ECO:0007669"/>
    <property type="project" value="InterPro"/>
</dbReference>
<organism evidence="3 4">
    <name type="scientific">Sphaerosporella brunnea</name>
    <dbReference type="NCBI Taxonomy" id="1250544"/>
    <lineage>
        <taxon>Eukaryota</taxon>
        <taxon>Fungi</taxon>
        <taxon>Dikarya</taxon>
        <taxon>Ascomycota</taxon>
        <taxon>Pezizomycotina</taxon>
        <taxon>Pezizomycetes</taxon>
        <taxon>Pezizales</taxon>
        <taxon>Pyronemataceae</taxon>
        <taxon>Sphaerosporella</taxon>
    </lineage>
</organism>
<dbReference type="PANTHER" id="PTHR12112">
    <property type="entry name" value="BNIP - RELATED"/>
    <property type="match status" value="1"/>
</dbReference>
<keyword evidence="1" id="KW-0732">Signal</keyword>
<reference evidence="3 4" key="1">
    <citation type="submission" date="2019-09" db="EMBL/GenBank/DDBJ databases">
        <title>Draft genome of the ectomycorrhizal ascomycete Sphaerosporella brunnea.</title>
        <authorList>
            <consortium name="DOE Joint Genome Institute"/>
            <person name="Benucci G.M."/>
            <person name="Marozzi G."/>
            <person name="Antonielli L."/>
            <person name="Sanchez S."/>
            <person name="Marco P."/>
            <person name="Wang X."/>
            <person name="Falini L.B."/>
            <person name="Barry K."/>
            <person name="Haridas S."/>
            <person name="Lipzen A."/>
            <person name="Labutti K."/>
            <person name="Grigoriev I.V."/>
            <person name="Murat C."/>
            <person name="Martin F."/>
            <person name="Albertini E."/>
            <person name="Donnini D."/>
            <person name="Bonito G."/>
        </authorList>
    </citation>
    <scope>NUCLEOTIDE SEQUENCE [LARGE SCALE GENOMIC DNA]</scope>
    <source>
        <strain evidence="3 4">Sb_GMNB300</strain>
    </source>
</reference>
<proteinExistence type="predicted"/>
<dbReference type="EMBL" id="VXIS01000320">
    <property type="protein sequence ID" value="KAA8894684.1"/>
    <property type="molecule type" value="Genomic_DNA"/>
</dbReference>
<dbReference type="Proteomes" id="UP000326924">
    <property type="component" value="Unassembled WGS sequence"/>
</dbReference>
<dbReference type="Gene3D" id="3.90.1640.10">
    <property type="entry name" value="inorganic pyrophosphatase (n-terminal core)"/>
    <property type="match status" value="1"/>
</dbReference>
<comment type="caution">
    <text evidence="3">The sequence shown here is derived from an EMBL/GenBank/DDBJ whole genome shotgun (WGS) entry which is preliminary data.</text>
</comment>
<keyword evidence="4" id="KW-1185">Reference proteome</keyword>
<evidence type="ECO:0000259" key="2">
    <source>
        <dbReference type="SMART" id="SM01131"/>
    </source>
</evidence>
<evidence type="ECO:0000313" key="3">
    <source>
        <dbReference type="EMBL" id="KAA8894684.1"/>
    </source>
</evidence>
<dbReference type="Gene3D" id="3.10.310.20">
    <property type="entry name" value="DHHA2 domain"/>
    <property type="match status" value="1"/>
</dbReference>
<dbReference type="InterPro" id="IPR038763">
    <property type="entry name" value="DHH_sf"/>
</dbReference>
<dbReference type="InterPro" id="IPR004097">
    <property type="entry name" value="DHHA2"/>
</dbReference>